<dbReference type="AlphaFoldDB" id="A0A8S0YUM8"/>
<keyword evidence="2" id="KW-1185">Reference proteome</keyword>
<organism evidence="1 2">
    <name type="scientific">Arctia plantaginis</name>
    <name type="common">Wood tiger moth</name>
    <name type="synonym">Phalaena plantaginis</name>
    <dbReference type="NCBI Taxonomy" id="874455"/>
    <lineage>
        <taxon>Eukaryota</taxon>
        <taxon>Metazoa</taxon>
        <taxon>Ecdysozoa</taxon>
        <taxon>Arthropoda</taxon>
        <taxon>Hexapoda</taxon>
        <taxon>Insecta</taxon>
        <taxon>Pterygota</taxon>
        <taxon>Neoptera</taxon>
        <taxon>Endopterygota</taxon>
        <taxon>Lepidoptera</taxon>
        <taxon>Glossata</taxon>
        <taxon>Ditrysia</taxon>
        <taxon>Noctuoidea</taxon>
        <taxon>Erebidae</taxon>
        <taxon>Arctiinae</taxon>
        <taxon>Arctia</taxon>
    </lineage>
</organism>
<sequence length="78" mass="8337">MCRVERAAGCERHMPLDRGARARGAAPETSGAHARIISPARLNGPALAARSALNQVHYLAITHSDDVYNLMKVVTSAN</sequence>
<gene>
    <name evidence="1" type="ORF">APLA_LOCUS849</name>
</gene>
<accession>A0A8S0YUM8</accession>
<name>A0A8S0YUM8_ARCPL</name>
<dbReference type="OrthoDB" id="7009767at2759"/>
<evidence type="ECO:0000313" key="2">
    <source>
        <dbReference type="Proteomes" id="UP000494106"/>
    </source>
</evidence>
<comment type="caution">
    <text evidence="1">The sequence shown here is derived from an EMBL/GenBank/DDBJ whole genome shotgun (WGS) entry which is preliminary data.</text>
</comment>
<protein>
    <submittedName>
        <fullName evidence="1">Uncharacterized protein</fullName>
    </submittedName>
</protein>
<evidence type="ECO:0000313" key="1">
    <source>
        <dbReference type="EMBL" id="CAB3222127.1"/>
    </source>
</evidence>
<proteinExistence type="predicted"/>
<dbReference type="EMBL" id="CADEBC010000083">
    <property type="protein sequence ID" value="CAB3222127.1"/>
    <property type="molecule type" value="Genomic_DNA"/>
</dbReference>
<reference evidence="1 2" key="1">
    <citation type="submission" date="2020-04" db="EMBL/GenBank/DDBJ databases">
        <authorList>
            <person name="Wallbank WR R."/>
            <person name="Pardo Diaz C."/>
            <person name="Kozak K."/>
            <person name="Martin S."/>
            <person name="Jiggins C."/>
            <person name="Moest M."/>
            <person name="Warren A I."/>
            <person name="Byers J.R.P. K."/>
            <person name="Montejo-Kovacevich G."/>
            <person name="Yen C E."/>
        </authorList>
    </citation>
    <scope>NUCLEOTIDE SEQUENCE [LARGE SCALE GENOMIC DNA]</scope>
</reference>
<dbReference type="Proteomes" id="UP000494106">
    <property type="component" value="Unassembled WGS sequence"/>
</dbReference>